<feature type="region of interest" description="Disordered" evidence="1">
    <location>
        <begin position="54"/>
        <end position="109"/>
    </location>
</feature>
<name>A0ABT2I131_9SPHN</name>
<reference evidence="2" key="1">
    <citation type="submission" date="2022-09" db="EMBL/GenBank/DDBJ databases">
        <title>Novosphingobium sp. Nov., a polycyclic aromatic hydrocarbon-degrading bacterium isolated form mangrove sediments in HongKong.</title>
        <authorList>
            <person name="Hu Z."/>
        </authorList>
    </citation>
    <scope>NUCLEOTIDE SEQUENCE</scope>
    <source>
        <strain evidence="2">HK4-1</strain>
    </source>
</reference>
<dbReference type="Proteomes" id="UP001165583">
    <property type="component" value="Unassembled WGS sequence"/>
</dbReference>
<evidence type="ECO:0000313" key="3">
    <source>
        <dbReference type="Proteomes" id="UP001165583"/>
    </source>
</evidence>
<feature type="compositionally biased region" description="Basic residues" evidence="1">
    <location>
        <begin position="91"/>
        <end position="109"/>
    </location>
</feature>
<evidence type="ECO:0000256" key="1">
    <source>
        <dbReference type="SAM" id="MobiDB-lite"/>
    </source>
</evidence>
<organism evidence="2 3">
    <name type="scientific">Novosphingobium mangrovi</name>
    <name type="common">ex Huang et al. 2023</name>
    <dbReference type="NCBI Taxonomy" id="2976432"/>
    <lineage>
        <taxon>Bacteria</taxon>
        <taxon>Pseudomonadati</taxon>
        <taxon>Pseudomonadota</taxon>
        <taxon>Alphaproteobacteria</taxon>
        <taxon>Sphingomonadales</taxon>
        <taxon>Sphingomonadaceae</taxon>
        <taxon>Novosphingobium</taxon>
    </lineage>
</organism>
<dbReference type="EMBL" id="JANZXA010000001">
    <property type="protein sequence ID" value="MCT2398499.1"/>
    <property type="molecule type" value="Genomic_DNA"/>
</dbReference>
<dbReference type="RefSeq" id="WP_260043660.1">
    <property type="nucleotide sequence ID" value="NZ_JANZXA010000001.1"/>
</dbReference>
<accession>A0ABT2I131</accession>
<keyword evidence="3" id="KW-1185">Reference proteome</keyword>
<sequence length="109" mass="12078">MLDVPTDFPAAGSYGYIDDRTPDGRDVVQRVRIQQHKADGDVLVSLVGRRFPREVASGNRSVPLTLVRETEHPSGRTAPAHPELVEGSGRTRGRKVPRSTGAKRHENRR</sequence>
<comment type="caution">
    <text evidence="2">The sequence shown here is derived from an EMBL/GenBank/DDBJ whole genome shotgun (WGS) entry which is preliminary data.</text>
</comment>
<evidence type="ECO:0000313" key="2">
    <source>
        <dbReference type="EMBL" id="MCT2398499.1"/>
    </source>
</evidence>
<gene>
    <name evidence="2" type="ORF">NZK81_02955</name>
</gene>
<proteinExistence type="predicted"/>
<protein>
    <submittedName>
        <fullName evidence="2">Uncharacterized protein</fullName>
    </submittedName>
</protein>